<gene>
    <name evidence="2" type="ORF">L21_2319</name>
</gene>
<evidence type="ECO:0000259" key="1">
    <source>
        <dbReference type="Pfam" id="PF03235"/>
    </source>
</evidence>
<dbReference type="OrthoDB" id="240912at2157"/>
<feature type="domain" description="GmrSD restriction endonucleases N-terminal" evidence="1">
    <location>
        <begin position="22"/>
        <end position="235"/>
    </location>
</feature>
<name>A0A1M4MNA0_9EURY</name>
<dbReference type="STRING" id="118126.L21_2319"/>
<evidence type="ECO:0000313" key="3">
    <source>
        <dbReference type="Proteomes" id="UP000184671"/>
    </source>
</evidence>
<evidence type="ECO:0000313" key="2">
    <source>
        <dbReference type="EMBL" id="SCL76389.1"/>
    </source>
</evidence>
<reference evidence="2 3" key="1">
    <citation type="submission" date="2016-08" db="EMBL/GenBank/DDBJ databases">
        <authorList>
            <person name="Seilhamer J.J."/>
        </authorList>
    </citation>
    <scope>NUCLEOTIDE SEQUENCE [LARGE SCALE GENOMIC DNA]</scope>
    <source>
        <strain evidence="2">L21-II-0</strain>
    </source>
</reference>
<organism evidence="2 3">
    <name type="scientific">Methanoculleus chikugoensis</name>
    <dbReference type="NCBI Taxonomy" id="118126"/>
    <lineage>
        <taxon>Archaea</taxon>
        <taxon>Methanobacteriati</taxon>
        <taxon>Methanobacteriota</taxon>
        <taxon>Stenosarchaea group</taxon>
        <taxon>Methanomicrobia</taxon>
        <taxon>Methanomicrobiales</taxon>
        <taxon>Methanomicrobiaceae</taxon>
        <taxon>Methanoculleus</taxon>
    </lineage>
</organism>
<accession>A0A1M4MNA0</accession>
<sequence>MAIGMNDDRTVFKRVDMDLSSLLHYIDLGDIGLPDIQRPFVWSSTKVRDLFDSMYQGFPVGYLLFWANPSRTDVRQIGLSEKAHNVPSLLIIDGQQRLTSLYSVFRGKSVKDGDYREKRIEIAFCPANGTFEVCDAAIRKDPEYIPDISAIWADGRSSYSIIKDFLQALSEKRDISGEEEEKISHNLDRLFDLQKYPFTALEIASSVDEEQVADIFVRINSQGVTLNQADFILTLLSVFGEDLRKELEDFCFRCRFPATPGMGPSPYNHFIQPSPDQLLRVSVALAFSRGRLKSVYQVLRGKDLTTGEYSDAKRDEQFAKLRKAQRQVLDLTNWHQFFASLVGAGFRSGDLISSQTSLIYTYVFYILGRHRFNLPQHVLDRLIPRWFYAVILSGRYTGSPESVMDGDLNLIKDLNTAEEFVQTLEGIITNTLTSDFWQITIPNNLVSSSTRHPLLFAFYAAQIKLKTPVLFSNKYLADLMDPTIQAKKKFIDRHHLFPRAWLEREGVTDMTRINQIANLAFVEWPDNIRISDMAPADYVTMIRRQKLYSDDEWRAMHAMHALPEDWEHLPYQDFLEQRRKLMAAIIRQGFEAI</sequence>
<protein>
    <recommendedName>
        <fullName evidence="1">GmrSD restriction endonucleases N-terminal domain-containing protein</fullName>
    </recommendedName>
</protein>
<proteinExistence type="predicted"/>
<dbReference type="PANTHER" id="PTHR37292:SF2">
    <property type="entry name" value="DUF262 DOMAIN-CONTAINING PROTEIN"/>
    <property type="match status" value="1"/>
</dbReference>
<dbReference type="AlphaFoldDB" id="A0A1M4MNA0"/>
<dbReference type="PANTHER" id="PTHR37292">
    <property type="entry name" value="VNG6097C"/>
    <property type="match status" value="1"/>
</dbReference>
<dbReference type="EMBL" id="FMID01000055">
    <property type="protein sequence ID" value="SCL76389.1"/>
    <property type="molecule type" value="Genomic_DNA"/>
</dbReference>
<dbReference type="Proteomes" id="UP000184671">
    <property type="component" value="Unassembled WGS sequence"/>
</dbReference>
<dbReference type="InterPro" id="IPR004919">
    <property type="entry name" value="GmrSD_N"/>
</dbReference>
<dbReference type="Pfam" id="PF03235">
    <property type="entry name" value="GmrSD_N"/>
    <property type="match status" value="1"/>
</dbReference>
<dbReference type="RefSeq" id="WP_218600647.1">
    <property type="nucleotide sequence ID" value="NZ_FMID01000055.1"/>
</dbReference>